<proteinExistence type="predicted"/>
<dbReference type="Gene3D" id="1.10.3680.10">
    <property type="entry name" value="TerB-like"/>
    <property type="match status" value="1"/>
</dbReference>
<accession>A0A271ITK8</accession>
<evidence type="ECO:0000259" key="1">
    <source>
        <dbReference type="Pfam" id="PF05099"/>
    </source>
</evidence>
<reference evidence="2 3" key="1">
    <citation type="submission" date="2016-11" db="EMBL/GenBank/DDBJ databases">
        <title>Study of marine rhodopsin-containing bacteria.</title>
        <authorList>
            <person name="Yoshizawa S."/>
            <person name="Kumagai Y."/>
            <person name="Kogure K."/>
        </authorList>
    </citation>
    <scope>NUCLEOTIDE SEQUENCE [LARGE SCALE GENOMIC DNA]</scope>
    <source>
        <strain evidence="2 3">SAORIC-28</strain>
    </source>
</reference>
<evidence type="ECO:0000313" key="2">
    <source>
        <dbReference type="EMBL" id="PAP74543.1"/>
    </source>
</evidence>
<dbReference type="AlphaFoldDB" id="A0A271ITK8"/>
<protein>
    <recommendedName>
        <fullName evidence="1">Co-chaperone DjlA N-terminal domain-containing protein</fullName>
    </recommendedName>
</protein>
<dbReference type="Proteomes" id="UP000216339">
    <property type="component" value="Unassembled WGS sequence"/>
</dbReference>
<name>A0A271ITK8_9BACT</name>
<comment type="caution">
    <text evidence="2">The sequence shown here is derived from an EMBL/GenBank/DDBJ whole genome shotgun (WGS) entry which is preliminary data.</text>
</comment>
<keyword evidence="3" id="KW-1185">Reference proteome</keyword>
<feature type="domain" description="Co-chaperone DjlA N-terminal" evidence="1">
    <location>
        <begin position="16"/>
        <end position="113"/>
    </location>
</feature>
<sequence length="116" mass="12368">MAPLLFDLAVLYRALAFGVDGDLDVREADAVRAALESWVPDQDPAGVDHAIREAALVDVGVVGLGAVLERIGRRLDGPARARVLADLHRVAAADGRVTQGEDHLIDFVRRALGHDA</sequence>
<dbReference type="Pfam" id="PF05099">
    <property type="entry name" value="TerB"/>
    <property type="match status" value="1"/>
</dbReference>
<organism evidence="2 3">
    <name type="scientific">Rubrivirga marina</name>
    <dbReference type="NCBI Taxonomy" id="1196024"/>
    <lineage>
        <taxon>Bacteria</taxon>
        <taxon>Pseudomonadati</taxon>
        <taxon>Rhodothermota</taxon>
        <taxon>Rhodothermia</taxon>
        <taxon>Rhodothermales</taxon>
        <taxon>Rubricoccaceae</taxon>
        <taxon>Rubrivirga</taxon>
    </lineage>
</organism>
<evidence type="ECO:0000313" key="3">
    <source>
        <dbReference type="Proteomes" id="UP000216339"/>
    </source>
</evidence>
<gene>
    <name evidence="2" type="ORF">BSZ37_20390</name>
</gene>
<dbReference type="InterPro" id="IPR007791">
    <property type="entry name" value="DjlA_N"/>
</dbReference>
<dbReference type="InterPro" id="IPR029024">
    <property type="entry name" value="TerB-like"/>
</dbReference>
<dbReference type="EMBL" id="MQWD01000005">
    <property type="protein sequence ID" value="PAP74543.1"/>
    <property type="molecule type" value="Genomic_DNA"/>
</dbReference>
<dbReference type="SUPFAM" id="SSF158682">
    <property type="entry name" value="TerB-like"/>
    <property type="match status" value="1"/>
</dbReference>
<dbReference type="RefSeq" id="WP_095512507.1">
    <property type="nucleotide sequence ID" value="NZ_MQWD01000005.1"/>
</dbReference>